<accession>A0ACC2WA67</accession>
<proteinExistence type="predicted"/>
<keyword evidence="2" id="KW-1185">Reference proteome</keyword>
<evidence type="ECO:0000313" key="1">
    <source>
        <dbReference type="EMBL" id="KAJ9108654.1"/>
    </source>
</evidence>
<dbReference type="Proteomes" id="UP001230649">
    <property type="component" value="Unassembled WGS sequence"/>
</dbReference>
<comment type="caution">
    <text evidence="1">The sequence shown here is derived from an EMBL/GenBank/DDBJ whole genome shotgun (WGS) entry which is preliminary data.</text>
</comment>
<evidence type="ECO:0000313" key="2">
    <source>
        <dbReference type="Proteomes" id="UP001230649"/>
    </source>
</evidence>
<name>A0ACC2WA67_9TREE</name>
<dbReference type="EMBL" id="JASBWS010000030">
    <property type="protein sequence ID" value="KAJ9108654.1"/>
    <property type="molecule type" value="Genomic_DNA"/>
</dbReference>
<gene>
    <name evidence="1" type="ORF">QFC20_003353</name>
</gene>
<reference evidence="1" key="1">
    <citation type="submission" date="2023-04" db="EMBL/GenBank/DDBJ databases">
        <title>Draft Genome sequencing of Naganishia species isolated from polar environments using Oxford Nanopore Technology.</title>
        <authorList>
            <person name="Leo P."/>
            <person name="Venkateswaran K."/>
        </authorList>
    </citation>
    <scope>NUCLEOTIDE SEQUENCE</scope>
    <source>
        <strain evidence="1">MNA-CCFEE 5262</strain>
    </source>
</reference>
<organism evidence="1 2">
    <name type="scientific">Naganishia adeliensis</name>
    <dbReference type="NCBI Taxonomy" id="92952"/>
    <lineage>
        <taxon>Eukaryota</taxon>
        <taxon>Fungi</taxon>
        <taxon>Dikarya</taxon>
        <taxon>Basidiomycota</taxon>
        <taxon>Agaricomycotina</taxon>
        <taxon>Tremellomycetes</taxon>
        <taxon>Filobasidiales</taxon>
        <taxon>Filobasidiaceae</taxon>
        <taxon>Naganishia</taxon>
    </lineage>
</organism>
<protein>
    <submittedName>
        <fullName evidence="1">Uncharacterized protein</fullName>
    </submittedName>
</protein>
<sequence length="412" mass="44811">MSLARLLICVVGVYATFLLWAIAQERLSAPFPAQTHPHTPARFPSTLFINACQSLSSCLGALIYLVIKRRTDTTDGARDTGLFSLVGWDLVFPSKSVKAAPQQNGKAHVELQPVARRKTLLALLLQVSAFQTCASPIGFASLKYISYPMMVLAKVPKSCKLIPVLLLNVILYRRKFKPYKYAVVALVSAGIALFMYNGSKSGGGGKGQDRGSVVGLSLLGINLIIDGLTNSTQDQLFALHPRFKGQQLMFNMSLISLCMTLPFLLLPPHIVAVIAAHILPESVRALVADPVGHHATEALASPVVQSLQFLHEHPGAVLPLLAYALLGGLGQLFIFETISHFGSLTLVMVTVTRKLVTMLLSVVVFGHRLRAGQWFGVAVVFLGIGVEAGMKRREIINKRIMDERQKSKLKAL</sequence>